<dbReference type="PANTHER" id="PTHR12815:SF18">
    <property type="entry name" value="SORTING AND ASSEMBLY MACHINERY COMPONENT 50 HOMOLOG"/>
    <property type="match status" value="1"/>
</dbReference>
<dbReference type="InterPro" id="IPR039910">
    <property type="entry name" value="D15-like"/>
</dbReference>
<evidence type="ECO:0000256" key="3">
    <source>
        <dbReference type="ARBA" id="ARBA00022452"/>
    </source>
</evidence>
<dbReference type="AlphaFoldDB" id="A0A1G4MDS2"/>
<sequence>MDSISSDEELETRIVSEARSSSKQKKTDIELKHQKLLQDQQVKYVTDIFSKKSNTPVQISSIIVNNSQGIRPAVLQSYLDATIGQAVNVKQLCEQSDSLYYKMVSNGLVESLTQTLDSRGTFHIPISNLPSTMIPFGTYGKTLSIVDIVSTIDLHPIKKFSAKTGTNIGNGEGDGYLQFQWRNAFGGGEKFTFDATKGTKTHSSYLLEYTQPLTPWWIWGSALYKNSRQMGQAELLLRGIKISLKSAFYKNKDFNHEIYFENLWRSTKAMSTHSSDYLLFQCGDDLKSSLCHTLAWDTRDNAIFPCEGNYLRLSNELALGRYWKTALEVSKAKSWFNNNFLTMSTTTKCGYIQNFHSHTIPLHFSDKFHCGGSNDVRSFQLMGLGPKDLFDSMGGDAFVSYGVSAFSRLPIKRWEDSHFRLHAFFNGGRLINHNNVSLKNCISTLATQHSTSTGIGIIFAHPVARFELNFTVPLTAHSRDSVRKGFQYGIGLSFL</sequence>
<accession>A0A1G4MDS2</accession>
<dbReference type="OrthoDB" id="1724197at2759"/>
<evidence type="ECO:0000313" key="8">
    <source>
        <dbReference type="EMBL" id="SCW01936.1"/>
    </source>
</evidence>
<feature type="domain" description="Bacterial surface antigen (D15)" evidence="7">
    <location>
        <begin position="183"/>
        <end position="494"/>
    </location>
</feature>
<dbReference type="EMBL" id="LT598488">
    <property type="protein sequence ID" value="SCW01936.1"/>
    <property type="molecule type" value="Genomic_DNA"/>
</dbReference>
<name>A0A1G4MDS2_LACFM</name>
<dbReference type="STRING" id="4955.A0A1G4MDS2"/>
<evidence type="ECO:0000259" key="7">
    <source>
        <dbReference type="Pfam" id="PF01103"/>
    </source>
</evidence>
<feature type="region of interest" description="Disordered" evidence="6">
    <location>
        <begin position="1"/>
        <end position="21"/>
    </location>
</feature>
<evidence type="ECO:0000256" key="5">
    <source>
        <dbReference type="ARBA" id="ARBA00023136"/>
    </source>
</evidence>
<dbReference type="Pfam" id="PF01103">
    <property type="entry name" value="Omp85"/>
    <property type="match status" value="1"/>
</dbReference>
<dbReference type="PANTHER" id="PTHR12815">
    <property type="entry name" value="SORTING AND ASSEMBLY MACHINERY SAMM50 PROTEIN FAMILY MEMBER"/>
    <property type="match status" value="1"/>
</dbReference>
<evidence type="ECO:0000313" key="9">
    <source>
        <dbReference type="Proteomes" id="UP000190831"/>
    </source>
</evidence>
<dbReference type="Proteomes" id="UP000190831">
    <property type="component" value="Chromosome E"/>
</dbReference>
<comment type="similarity">
    <text evidence="2">Belongs to the SAM50/omp85 family.</text>
</comment>
<organism evidence="8 9">
    <name type="scientific">Lachancea fermentati</name>
    <name type="common">Zygosaccharomyces fermentati</name>
    <dbReference type="NCBI Taxonomy" id="4955"/>
    <lineage>
        <taxon>Eukaryota</taxon>
        <taxon>Fungi</taxon>
        <taxon>Dikarya</taxon>
        <taxon>Ascomycota</taxon>
        <taxon>Saccharomycotina</taxon>
        <taxon>Saccharomycetes</taxon>
        <taxon>Saccharomycetales</taxon>
        <taxon>Saccharomycetaceae</taxon>
        <taxon>Lachancea</taxon>
    </lineage>
</organism>
<comment type="subcellular location">
    <subcellularLocation>
        <location evidence="1">Mitochondrion outer membrane</location>
        <topology evidence="1">Multi-pass membrane protein</topology>
    </subcellularLocation>
</comment>
<dbReference type="GO" id="GO:0045040">
    <property type="term" value="P:protein insertion into mitochondrial outer membrane"/>
    <property type="evidence" value="ECO:0007669"/>
    <property type="project" value="TreeGrafter"/>
</dbReference>
<dbReference type="OMA" id="KHPVARF"/>
<keyword evidence="5" id="KW-0472">Membrane</keyword>
<evidence type="ECO:0000256" key="1">
    <source>
        <dbReference type="ARBA" id="ARBA00004374"/>
    </source>
</evidence>
<reference evidence="9" key="1">
    <citation type="submission" date="2016-03" db="EMBL/GenBank/DDBJ databases">
        <authorList>
            <person name="Devillers H."/>
        </authorList>
    </citation>
    <scope>NUCLEOTIDE SEQUENCE [LARGE SCALE GENOMIC DNA]</scope>
</reference>
<dbReference type="Gene3D" id="2.40.160.50">
    <property type="entry name" value="membrane protein fhac: a member of the omp85/tpsb transporter family"/>
    <property type="match status" value="1"/>
</dbReference>
<evidence type="ECO:0000256" key="4">
    <source>
        <dbReference type="ARBA" id="ARBA00022692"/>
    </source>
</evidence>
<evidence type="ECO:0000256" key="2">
    <source>
        <dbReference type="ARBA" id="ARBA00010913"/>
    </source>
</evidence>
<feature type="compositionally biased region" description="Acidic residues" evidence="6">
    <location>
        <begin position="1"/>
        <end position="10"/>
    </location>
</feature>
<proteinExistence type="inferred from homology"/>
<keyword evidence="3" id="KW-1134">Transmembrane beta strand</keyword>
<dbReference type="InterPro" id="IPR000184">
    <property type="entry name" value="Bac_surfAg_D15"/>
</dbReference>
<keyword evidence="9" id="KW-1185">Reference proteome</keyword>
<protein>
    <submittedName>
        <fullName evidence="8">LAFE_0E10528g1_1</fullName>
    </submittedName>
</protein>
<evidence type="ECO:0000256" key="6">
    <source>
        <dbReference type="SAM" id="MobiDB-lite"/>
    </source>
</evidence>
<gene>
    <name evidence="8" type="ORF">LAFE_0E10528G</name>
</gene>
<keyword evidence="4" id="KW-0812">Transmembrane</keyword>
<dbReference type="GO" id="GO:0005741">
    <property type="term" value="C:mitochondrial outer membrane"/>
    <property type="evidence" value="ECO:0007669"/>
    <property type="project" value="UniProtKB-SubCell"/>
</dbReference>